<sequence length="309" mass="34155">MNTKYLHRGLKLKHLHLITALLQYHNVTLAAQSLNVTQPAVSRSLAELEAGLGVRLFDRNATGLEPTAFGSCLINHASTILGELERAEQDFESIANGQKNRLALGGIAGTTLSLLPTLIAMTKQRMPELSISAQESAMELLLAYLRSSRIDIAVGTIPDGAVPADIDQVRIYDDELVVVTARSHALSNCPALNWNDLLAYTWIVPSKATKTRLLIEETLRRKGFQIPEDLIESVSADLTIGLLNRIEAIAFLPERRAEIYRKKDVVRILPVRLPRIVMPVSAFLLKERRPTRGMDVFLECLLNFSGDGA</sequence>
<organism evidence="6 7">
    <name type="scientific">Noviherbaspirillum pedocola</name>
    <dbReference type="NCBI Taxonomy" id="2801341"/>
    <lineage>
        <taxon>Bacteria</taxon>
        <taxon>Pseudomonadati</taxon>
        <taxon>Pseudomonadota</taxon>
        <taxon>Betaproteobacteria</taxon>
        <taxon>Burkholderiales</taxon>
        <taxon>Oxalobacteraceae</taxon>
        <taxon>Noviherbaspirillum</taxon>
    </lineage>
</organism>
<dbReference type="InterPro" id="IPR000847">
    <property type="entry name" value="LysR_HTH_N"/>
</dbReference>
<evidence type="ECO:0000256" key="4">
    <source>
        <dbReference type="ARBA" id="ARBA00023163"/>
    </source>
</evidence>
<name>A0A934T4B6_9BURK</name>
<evidence type="ECO:0000313" key="6">
    <source>
        <dbReference type="EMBL" id="MBK4739313.1"/>
    </source>
</evidence>
<dbReference type="PROSITE" id="PS50931">
    <property type="entry name" value="HTH_LYSR"/>
    <property type="match status" value="1"/>
</dbReference>
<keyword evidence="7" id="KW-1185">Reference proteome</keyword>
<reference evidence="6" key="1">
    <citation type="submission" date="2021-01" db="EMBL/GenBank/DDBJ databases">
        <title>Genome sequence of strain Noviherbaspirillum sp. DKR-6.</title>
        <authorList>
            <person name="Chaudhary D.K."/>
        </authorList>
    </citation>
    <scope>NUCLEOTIDE SEQUENCE</scope>
    <source>
        <strain evidence="6">DKR-6</strain>
    </source>
</reference>
<dbReference type="SUPFAM" id="SSF46785">
    <property type="entry name" value="Winged helix' DNA-binding domain"/>
    <property type="match status" value="1"/>
</dbReference>
<dbReference type="RefSeq" id="WP_200598679.1">
    <property type="nucleotide sequence ID" value="NZ_JAEPBG010000049.1"/>
</dbReference>
<accession>A0A934T4B6</accession>
<dbReference type="GO" id="GO:0003677">
    <property type="term" value="F:DNA binding"/>
    <property type="evidence" value="ECO:0007669"/>
    <property type="project" value="UniProtKB-KW"/>
</dbReference>
<dbReference type="GO" id="GO:0005829">
    <property type="term" value="C:cytosol"/>
    <property type="evidence" value="ECO:0007669"/>
    <property type="project" value="TreeGrafter"/>
</dbReference>
<keyword evidence="4" id="KW-0804">Transcription</keyword>
<keyword evidence="3" id="KW-0238">DNA-binding</keyword>
<dbReference type="Gene3D" id="3.40.190.290">
    <property type="match status" value="1"/>
</dbReference>
<comment type="similarity">
    <text evidence="1">Belongs to the LysR transcriptional regulatory family.</text>
</comment>
<dbReference type="PANTHER" id="PTHR30419">
    <property type="entry name" value="HTH-TYPE TRANSCRIPTIONAL REGULATOR YBHD"/>
    <property type="match status" value="1"/>
</dbReference>
<proteinExistence type="inferred from homology"/>
<dbReference type="AlphaFoldDB" id="A0A934T4B6"/>
<dbReference type="GO" id="GO:0003700">
    <property type="term" value="F:DNA-binding transcription factor activity"/>
    <property type="evidence" value="ECO:0007669"/>
    <property type="project" value="InterPro"/>
</dbReference>
<evidence type="ECO:0000313" key="7">
    <source>
        <dbReference type="Proteomes" id="UP000622890"/>
    </source>
</evidence>
<feature type="domain" description="HTH lysR-type" evidence="5">
    <location>
        <begin position="10"/>
        <end position="67"/>
    </location>
</feature>
<gene>
    <name evidence="6" type="ORF">JJB74_32400</name>
</gene>
<dbReference type="Proteomes" id="UP000622890">
    <property type="component" value="Unassembled WGS sequence"/>
</dbReference>
<dbReference type="EMBL" id="JAEPBG010000049">
    <property type="protein sequence ID" value="MBK4739313.1"/>
    <property type="molecule type" value="Genomic_DNA"/>
</dbReference>
<dbReference type="PRINTS" id="PR00039">
    <property type="entry name" value="HTHLYSR"/>
</dbReference>
<dbReference type="InterPro" id="IPR036390">
    <property type="entry name" value="WH_DNA-bd_sf"/>
</dbReference>
<dbReference type="Pfam" id="PF03466">
    <property type="entry name" value="LysR_substrate"/>
    <property type="match status" value="1"/>
</dbReference>
<evidence type="ECO:0000256" key="3">
    <source>
        <dbReference type="ARBA" id="ARBA00023125"/>
    </source>
</evidence>
<comment type="caution">
    <text evidence="6">The sequence shown here is derived from an EMBL/GenBank/DDBJ whole genome shotgun (WGS) entry which is preliminary data.</text>
</comment>
<dbReference type="PANTHER" id="PTHR30419:SF8">
    <property type="entry name" value="NITROGEN ASSIMILATION TRANSCRIPTIONAL ACTIVATOR-RELATED"/>
    <property type="match status" value="1"/>
</dbReference>
<keyword evidence="2" id="KW-0805">Transcription regulation</keyword>
<evidence type="ECO:0000259" key="5">
    <source>
        <dbReference type="PROSITE" id="PS50931"/>
    </source>
</evidence>
<dbReference type="InterPro" id="IPR050950">
    <property type="entry name" value="HTH-type_LysR_regulators"/>
</dbReference>
<dbReference type="Gene3D" id="1.10.10.10">
    <property type="entry name" value="Winged helix-like DNA-binding domain superfamily/Winged helix DNA-binding domain"/>
    <property type="match status" value="1"/>
</dbReference>
<dbReference type="InterPro" id="IPR005119">
    <property type="entry name" value="LysR_subst-bd"/>
</dbReference>
<dbReference type="Pfam" id="PF00126">
    <property type="entry name" value="HTH_1"/>
    <property type="match status" value="1"/>
</dbReference>
<dbReference type="InterPro" id="IPR036388">
    <property type="entry name" value="WH-like_DNA-bd_sf"/>
</dbReference>
<evidence type="ECO:0000256" key="1">
    <source>
        <dbReference type="ARBA" id="ARBA00009437"/>
    </source>
</evidence>
<dbReference type="SUPFAM" id="SSF53850">
    <property type="entry name" value="Periplasmic binding protein-like II"/>
    <property type="match status" value="1"/>
</dbReference>
<protein>
    <submittedName>
        <fullName evidence="6">LysR family transcriptional regulator</fullName>
    </submittedName>
</protein>
<evidence type="ECO:0000256" key="2">
    <source>
        <dbReference type="ARBA" id="ARBA00023015"/>
    </source>
</evidence>